<accession>A0A3M7SX66</accession>
<keyword evidence="1" id="KW-0479">Metal-binding</keyword>
<sequence>MTIVPSSACFYFFRRHCLFLFSSYELISSSQNFFSSKLNEQVYLDSGQLLPVSSQLNMKKKFIKEYFKKLSWNSNQKKTFMLIQTHSLPVINKECSKVGHVAKNCSQMMNTKCYNCGTMGHIASKCASLNQYEQSRDRMCFRYIHLISKTGFANLTFHCLKLIN</sequence>
<organism evidence="3 4">
    <name type="scientific">Brachionus plicatilis</name>
    <name type="common">Marine rotifer</name>
    <name type="synonym">Brachionus muelleri</name>
    <dbReference type="NCBI Taxonomy" id="10195"/>
    <lineage>
        <taxon>Eukaryota</taxon>
        <taxon>Metazoa</taxon>
        <taxon>Spiralia</taxon>
        <taxon>Gnathifera</taxon>
        <taxon>Rotifera</taxon>
        <taxon>Eurotatoria</taxon>
        <taxon>Monogononta</taxon>
        <taxon>Pseudotrocha</taxon>
        <taxon>Ploima</taxon>
        <taxon>Brachionidae</taxon>
        <taxon>Brachionus</taxon>
    </lineage>
</organism>
<dbReference type="PROSITE" id="PS50158">
    <property type="entry name" value="ZF_CCHC"/>
    <property type="match status" value="1"/>
</dbReference>
<dbReference type="Pfam" id="PF00098">
    <property type="entry name" value="zf-CCHC"/>
    <property type="match status" value="1"/>
</dbReference>
<comment type="caution">
    <text evidence="3">The sequence shown here is derived from an EMBL/GenBank/DDBJ whole genome shotgun (WGS) entry which is preliminary data.</text>
</comment>
<dbReference type="Proteomes" id="UP000276133">
    <property type="component" value="Unassembled WGS sequence"/>
</dbReference>
<evidence type="ECO:0000259" key="2">
    <source>
        <dbReference type="PROSITE" id="PS50158"/>
    </source>
</evidence>
<dbReference type="SUPFAM" id="SSF57756">
    <property type="entry name" value="Retrovirus zinc finger-like domains"/>
    <property type="match status" value="1"/>
</dbReference>
<dbReference type="InterPro" id="IPR001878">
    <property type="entry name" value="Znf_CCHC"/>
</dbReference>
<dbReference type="GO" id="GO:0008270">
    <property type="term" value="F:zinc ion binding"/>
    <property type="evidence" value="ECO:0007669"/>
    <property type="project" value="UniProtKB-KW"/>
</dbReference>
<evidence type="ECO:0000313" key="3">
    <source>
        <dbReference type="EMBL" id="RNA40277.1"/>
    </source>
</evidence>
<dbReference type="GO" id="GO:0003676">
    <property type="term" value="F:nucleic acid binding"/>
    <property type="evidence" value="ECO:0007669"/>
    <property type="project" value="InterPro"/>
</dbReference>
<evidence type="ECO:0000313" key="4">
    <source>
        <dbReference type="Proteomes" id="UP000276133"/>
    </source>
</evidence>
<gene>
    <name evidence="3" type="ORF">BpHYR1_017884</name>
</gene>
<reference evidence="3 4" key="1">
    <citation type="journal article" date="2018" name="Sci. Rep.">
        <title>Genomic signatures of local adaptation to the degree of environmental predictability in rotifers.</title>
        <authorList>
            <person name="Franch-Gras L."/>
            <person name="Hahn C."/>
            <person name="Garcia-Roger E.M."/>
            <person name="Carmona M.J."/>
            <person name="Serra M."/>
            <person name="Gomez A."/>
        </authorList>
    </citation>
    <scope>NUCLEOTIDE SEQUENCE [LARGE SCALE GENOMIC DNA]</scope>
    <source>
        <strain evidence="3">HYR1</strain>
    </source>
</reference>
<proteinExistence type="predicted"/>
<name>A0A3M7SX66_BRAPC</name>
<keyword evidence="1" id="KW-0862">Zinc</keyword>
<dbReference type="EMBL" id="REGN01000654">
    <property type="protein sequence ID" value="RNA40277.1"/>
    <property type="molecule type" value="Genomic_DNA"/>
</dbReference>
<feature type="domain" description="CCHC-type" evidence="2">
    <location>
        <begin position="112"/>
        <end position="126"/>
    </location>
</feature>
<keyword evidence="1" id="KW-0863">Zinc-finger</keyword>
<evidence type="ECO:0000256" key="1">
    <source>
        <dbReference type="PROSITE-ProRule" id="PRU00047"/>
    </source>
</evidence>
<dbReference type="AlphaFoldDB" id="A0A3M7SX66"/>
<keyword evidence="4" id="KW-1185">Reference proteome</keyword>
<dbReference type="Gene3D" id="4.10.60.10">
    <property type="entry name" value="Zinc finger, CCHC-type"/>
    <property type="match status" value="1"/>
</dbReference>
<dbReference type="SMART" id="SM00343">
    <property type="entry name" value="ZnF_C2HC"/>
    <property type="match status" value="2"/>
</dbReference>
<protein>
    <recommendedName>
        <fullName evidence="2">CCHC-type domain-containing protein</fullName>
    </recommendedName>
</protein>
<dbReference type="OrthoDB" id="427960at2759"/>
<dbReference type="InterPro" id="IPR036875">
    <property type="entry name" value="Znf_CCHC_sf"/>
</dbReference>